<evidence type="ECO:0000256" key="1">
    <source>
        <dbReference type="SAM" id="MobiDB-lite"/>
    </source>
</evidence>
<reference evidence="2" key="1">
    <citation type="submission" date="2023-04" db="EMBL/GenBank/DDBJ databases">
        <authorList>
            <consortium name="ELIXIR-Norway"/>
        </authorList>
    </citation>
    <scope>NUCLEOTIDE SEQUENCE [LARGE SCALE GENOMIC DNA]</scope>
</reference>
<sequence length="112" mass="12294">MWPREWHEELNRQVPQTHSCGLLAVFSDLVTTSGRQGQLSLELGTGPRGASATMSAEPSVSGARTPGDSQRTQAFYSEMAEGRKEEQQAASADAWRSLREQRSRGGDCRQEA</sequence>
<dbReference type="Proteomes" id="UP001176941">
    <property type="component" value="Chromosome 28"/>
</dbReference>
<keyword evidence="3" id="KW-1185">Reference proteome</keyword>
<protein>
    <submittedName>
        <fullName evidence="2">Uncharacterized protein</fullName>
    </submittedName>
</protein>
<feature type="compositionally biased region" description="Basic and acidic residues" evidence="1">
    <location>
        <begin position="96"/>
        <end position="112"/>
    </location>
</feature>
<evidence type="ECO:0000313" key="2">
    <source>
        <dbReference type="EMBL" id="CAI9169074.1"/>
    </source>
</evidence>
<dbReference type="EMBL" id="OX459964">
    <property type="protein sequence ID" value="CAI9169074.1"/>
    <property type="molecule type" value="Genomic_DNA"/>
</dbReference>
<gene>
    <name evidence="2" type="ORF">MRATA1EN1_LOCUS18036</name>
</gene>
<proteinExistence type="predicted"/>
<organism evidence="2 3">
    <name type="scientific">Rangifer tarandus platyrhynchus</name>
    <name type="common">Svalbard reindeer</name>
    <dbReference type="NCBI Taxonomy" id="3082113"/>
    <lineage>
        <taxon>Eukaryota</taxon>
        <taxon>Metazoa</taxon>
        <taxon>Chordata</taxon>
        <taxon>Craniata</taxon>
        <taxon>Vertebrata</taxon>
        <taxon>Euteleostomi</taxon>
        <taxon>Mammalia</taxon>
        <taxon>Eutheria</taxon>
        <taxon>Laurasiatheria</taxon>
        <taxon>Artiodactyla</taxon>
        <taxon>Ruminantia</taxon>
        <taxon>Pecora</taxon>
        <taxon>Cervidae</taxon>
        <taxon>Odocoileinae</taxon>
        <taxon>Rangifer</taxon>
    </lineage>
</organism>
<feature type="region of interest" description="Disordered" evidence="1">
    <location>
        <begin position="39"/>
        <end position="112"/>
    </location>
</feature>
<accession>A0ABN8Z5R1</accession>
<name>A0ABN8Z5R1_RANTA</name>
<evidence type="ECO:0000313" key="3">
    <source>
        <dbReference type="Proteomes" id="UP001176941"/>
    </source>
</evidence>